<keyword evidence="9" id="KW-0472">Membrane</keyword>
<feature type="transmembrane region" description="Helical" evidence="9">
    <location>
        <begin position="6"/>
        <end position="28"/>
    </location>
</feature>
<dbReference type="PRINTS" id="PR00385">
    <property type="entry name" value="P450"/>
</dbReference>
<name>A0ABD2KH11_HETSC</name>
<dbReference type="Pfam" id="PF00067">
    <property type="entry name" value="p450"/>
    <property type="match status" value="1"/>
</dbReference>
<dbReference type="PROSITE" id="PS00086">
    <property type="entry name" value="CYTOCHROME_P450"/>
    <property type="match status" value="1"/>
</dbReference>
<keyword evidence="7 8" id="KW-0349">Heme</keyword>
<dbReference type="GO" id="GO:0004497">
    <property type="term" value="F:monooxygenase activity"/>
    <property type="evidence" value="ECO:0007669"/>
    <property type="project" value="UniProtKB-KW"/>
</dbReference>
<evidence type="ECO:0000256" key="8">
    <source>
        <dbReference type="RuleBase" id="RU000461"/>
    </source>
</evidence>
<dbReference type="InterPro" id="IPR001128">
    <property type="entry name" value="Cyt_P450"/>
</dbReference>
<comment type="caution">
    <text evidence="10">The sequence shown here is derived from an EMBL/GenBank/DDBJ whole genome shotgun (WGS) entry which is preliminary data.</text>
</comment>
<proteinExistence type="inferred from homology"/>
<evidence type="ECO:0000256" key="1">
    <source>
        <dbReference type="ARBA" id="ARBA00001971"/>
    </source>
</evidence>
<keyword evidence="9" id="KW-1133">Transmembrane helix</keyword>
<keyword evidence="5 7" id="KW-0408">Iron</keyword>
<evidence type="ECO:0000256" key="5">
    <source>
        <dbReference type="ARBA" id="ARBA00023004"/>
    </source>
</evidence>
<dbReference type="InterPro" id="IPR017972">
    <property type="entry name" value="Cyt_P450_CS"/>
</dbReference>
<dbReference type="InterPro" id="IPR002401">
    <property type="entry name" value="Cyt_P450_E_grp-I"/>
</dbReference>
<dbReference type="AlphaFoldDB" id="A0ABD2KH11"/>
<evidence type="ECO:0000313" key="11">
    <source>
        <dbReference type="Proteomes" id="UP001620645"/>
    </source>
</evidence>
<evidence type="ECO:0008006" key="12">
    <source>
        <dbReference type="Google" id="ProtNLM"/>
    </source>
</evidence>
<dbReference type="EMBL" id="JBICCN010000026">
    <property type="protein sequence ID" value="KAL3101950.1"/>
    <property type="molecule type" value="Genomic_DNA"/>
</dbReference>
<gene>
    <name evidence="10" type="ORF">niasHS_003359</name>
</gene>
<evidence type="ECO:0000256" key="7">
    <source>
        <dbReference type="PIRSR" id="PIRSR602401-1"/>
    </source>
</evidence>
<evidence type="ECO:0000256" key="3">
    <source>
        <dbReference type="ARBA" id="ARBA00022723"/>
    </source>
</evidence>
<feature type="binding site" description="axial binding residue" evidence="7">
    <location>
        <position position="470"/>
    </location>
    <ligand>
        <name>heme</name>
        <dbReference type="ChEBI" id="CHEBI:30413"/>
    </ligand>
    <ligandPart>
        <name>Fe</name>
        <dbReference type="ChEBI" id="CHEBI:18248"/>
    </ligandPart>
</feature>
<dbReference type="Proteomes" id="UP001620645">
    <property type="component" value="Unassembled WGS sequence"/>
</dbReference>
<dbReference type="PANTHER" id="PTHR24300">
    <property type="entry name" value="CYTOCHROME P450 508A4-RELATED"/>
    <property type="match status" value="1"/>
</dbReference>
<comment type="similarity">
    <text evidence="2 8">Belongs to the cytochrome P450 family.</text>
</comment>
<dbReference type="Gene3D" id="1.10.630.10">
    <property type="entry name" value="Cytochrome P450"/>
    <property type="match status" value="1"/>
</dbReference>
<dbReference type="InterPro" id="IPR050182">
    <property type="entry name" value="Cytochrome_P450_fam2"/>
</dbReference>
<dbReference type="PRINTS" id="PR00463">
    <property type="entry name" value="EP450I"/>
</dbReference>
<accession>A0ABD2KH11</accession>
<dbReference type="GO" id="GO:0046872">
    <property type="term" value="F:metal ion binding"/>
    <property type="evidence" value="ECO:0007669"/>
    <property type="project" value="UniProtKB-KW"/>
</dbReference>
<sequence>MILFSLFSFLPSLLPLSLLFLLSLFLFYHFHWKLLHLPPGPLPLPFFGNAPQFSGKNRYNKFKEWTQKFGPIYTVWLGELPVVVFTDFEMIKQCFTKDEFAGRNFLNNHFRIFSGGEVNGVIRTEGEQWKQLRKFTLKALRDYGLEKGATEAMVLEAIFTLIDEVEGEVNSGNSELSVDRKVDLMTGSVINRMLFGFSFYGDRYKTFTFLKDALDVEQEYFISLISQMIEARPWLRHLPYFSKKYNENEWTLKELFKFFDNEIERRVELRKSADGYSGDGTFLDILDQFIDQMEEQTEEKQSESNFIKLKYLSTLCYDLFLAGQETTSNTLNFLILFMLLDQKSQQKLHAELDSLAKDKNGQMAPEGRGTVFRMEDRLRLPYTHAVVNESLRLSNLLPLNLHKVLQTDVEIGGHKLKKGTAVVNQIATVLFDDKIFPDHEKFMPSRFLEEDGKMRRVDELIPFGIGKRSCPGETLGRMELVLFTANFFHKFHVYPCDPLNPPKLEKRQTFAVKLADYKCKVTKRNTSISLFAVEIAKHSLN</sequence>
<dbReference type="SUPFAM" id="SSF48264">
    <property type="entry name" value="Cytochrome P450"/>
    <property type="match status" value="1"/>
</dbReference>
<evidence type="ECO:0000313" key="10">
    <source>
        <dbReference type="EMBL" id="KAL3101950.1"/>
    </source>
</evidence>
<keyword evidence="9" id="KW-0812">Transmembrane</keyword>
<keyword evidence="4 8" id="KW-0560">Oxidoreductase</keyword>
<evidence type="ECO:0000256" key="2">
    <source>
        <dbReference type="ARBA" id="ARBA00010617"/>
    </source>
</evidence>
<evidence type="ECO:0000256" key="9">
    <source>
        <dbReference type="SAM" id="Phobius"/>
    </source>
</evidence>
<evidence type="ECO:0000256" key="4">
    <source>
        <dbReference type="ARBA" id="ARBA00023002"/>
    </source>
</evidence>
<keyword evidence="3 7" id="KW-0479">Metal-binding</keyword>
<reference evidence="10 11" key="1">
    <citation type="submission" date="2024-10" db="EMBL/GenBank/DDBJ databases">
        <authorList>
            <person name="Kim D."/>
        </authorList>
    </citation>
    <scope>NUCLEOTIDE SEQUENCE [LARGE SCALE GENOMIC DNA]</scope>
    <source>
        <strain evidence="10">Taebaek</strain>
    </source>
</reference>
<keyword evidence="6 8" id="KW-0503">Monooxygenase</keyword>
<organism evidence="10 11">
    <name type="scientific">Heterodera schachtii</name>
    <name type="common">Sugarbeet cyst nematode worm</name>
    <name type="synonym">Tylenchus schachtii</name>
    <dbReference type="NCBI Taxonomy" id="97005"/>
    <lineage>
        <taxon>Eukaryota</taxon>
        <taxon>Metazoa</taxon>
        <taxon>Ecdysozoa</taxon>
        <taxon>Nematoda</taxon>
        <taxon>Chromadorea</taxon>
        <taxon>Rhabditida</taxon>
        <taxon>Tylenchina</taxon>
        <taxon>Tylenchomorpha</taxon>
        <taxon>Tylenchoidea</taxon>
        <taxon>Heteroderidae</taxon>
        <taxon>Heteroderinae</taxon>
        <taxon>Heterodera</taxon>
    </lineage>
</organism>
<comment type="cofactor">
    <cofactor evidence="1 7">
        <name>heme</name>
        <dbReference type="ChEBI" id="CHEBI:30413"/>
    </cofactor>
</comment>
<dbReference type="PANTHER" id="PTHR24300:SF375">
    <property type="entry name" value="CYTOCHROME P450 FAMILY"/>
    <property type="match status" value="1"/>
</dbReference>
<protein>
    <recommendedName>
        <fullName evidence="12">Cytochrome P450</fullName>
    </recommendedName>
</protein>
<dbReference type="InterPro" id="IPR036396">
    <property type="entry name" value="Cyt_P450_sf"/>
</dbReference>
<dbReference type="FunFam" id="1.10.630.10:FF:000036">
    <property type="entry name" value="CYtochrome P450 family"/>
    <property type="match status" value="1"/>
</dbReference>
<keyword evidence="11" id="KW-1185">Reference proteome</keyword>
<evidence type="ECO:0000256" key="6">
    <source>
        <dbReference type="ARBA" id="ARBA00023033"/>
    </source>
</evidence>